<keyword evidence="1" id="KW-0812">Transmembrane</keyword>
<accession>A0A511QR54</accession>
<evidence type="ECO:0000313" key="3">
    <source>
        <dbReference type="Proteomes" id="UP000321113"/>
    </source>
</evidence>
<keyword evidence="1" id="KW-0472">Membrane</keyword>
<evidence type="ECO:0000256" key="1">
    <source>
        <dbReference type="SAM" id="Phobius"/>
    </source>
</evidence>
<reference evidence="2 3" key="1">
    <citation type="submission" date="2019-07" db="EMBL/GenBank/DDBJ databases">
        <title>Whole genome shotgun sequence of Vibrio superstes NBRC 103154.</title>
        <authorList>
            <person name="Hosoyama A."/>
            <person name="Uohara A."/>
            <person name="Ohji S."/>
            <person name="Ichikawa N."/>
        </authorList>
    </citation>
    <scope>NUCLEOTIDE SEQUENCE [LARGE SCALE GENOMIC DNA]</scope>
    <source>
        <strain evidence="2 3">NBRC 103154</strain>
    </source>
</reference>
<proteinExistence type="predicted"/>
<name>A0A511QR54_9VIBR</name>
<dbReference type="EMBL" id="BJXK01000004">
    <property type="protein sequence ID" value="GEM79062.1"/>
    <property type="molecule type" value="Genomic_DNA"/>
</dbReference>
<protein>
    <submittedName>
        <fullName evidence="2">Uncharacterized protein</fullName>
    </submittedName>
</protein>
<evidence type="ECO:0000313" key="2">
    <source>
        <dbReference type="EMBL" id="GEM79062.1"/>
    </source>
</evidence>
<gene>
    <name evidence="2" type="ORF">VSU01S_13070</name>
</gene>
<dbReference type="AlphaFoldDB" id="A0A511QR54"/>
<sequence>MTVIHPIYKTVLKSTLALLVGTLLLQFKIMFLVPILLIIASLTILIAQTYLYLSGQKDRDVFEFYAQAVGSKDSSQDSPADK</sequence>
<dbReference type="Proteomes" id="UP000321113">
    <property type="component" value="Unassembled WGS sequence"/>
</dbReference>
<keyword evidence="1" id="KW-1133">Transmembrane helix</keyword>
<keyword evidence="3" id="KW-1185">Reference proteome</keyword>
<feature type="transmembrane region" description="Helical" evidence="1">
    <location>
        <begin position="31"/>
        <end position="53"/>
    </location>
</feature>
<comment type="caution">
    <text evidence="2">The sequence shown here is derived from an EMBL/GenBank/DDBJ whole genome shotgun (WGS) entry which is preliminary data.</text>
</comment>
<dbReference type="RefSeq" id="WP_119008512.1">
    <property type="nucleotide sequence ID" value="NZ_BJXK01000004.1"/>
</dbReference>
<organism evidence="2 3">
    <name type="scientific">Vibrio superstes NBRC 103154</name>
    <dbReference type="NCBI Taxonomy" id="1219062"/>
    <lineage>
        <taxon>Bacteria</taxon>
        <taxon>Pseudomonadati</taxon>
        <taxon>Pseudomonadota</taxon>
        <taxon>Gammaproteobacteria</taxon>
        <taxon>Vibrionales</taxon>
        <taxon>Vibrionaceae</taxon>
        <taxon>Vibrio</taxon>
    </lineage>
</organism>